<feature type="coiled-coil region" evidence="1">
    <location>
        <begin position="10"/>
        <end position="37"/>
    </location>
</feature>
<reference evidence="2" key="1">
    <citation type="journal article" date="2020" name="Nature">
        <title>Giant virus diversity and host interactions through global metagenomics.</title>
        <authorList>
            <person name="Schulz F."/>
            <person name="Roux S."/>
            <person name="Paez-Espino D."/>
            <person name="Jungbluth S."/>
            <person name="Walsh D.A."/>
            <person name="Denef V.J."/>
            <person name="McMahon K.D."/>
            <person name="Konstantinidis K.T."/>
            <person name="Eloe-Fadrosh E.A."/>
            <person name="Kyrpides N.C."/>
            <person name="Woyke T."/>
        </authorList>
    </citation>
    <scope>NUCLEOTIDE SEQUENCE</scope>
    <source>
        <strain evidence="2">GVMAG-M-3300023174-182</strain>
    </source>
</reference>
<protein>
    <submittedName>
        <fullName evidence="2">Uncharacterized protein</fullName>
    </submittedName>
</protein>
<accession>A0A6C0DIS2</accession>
<keyword evidence="1" id="KW-0175">Coiled coil</keyword>
<sequence>MSFEQNIQHWIQLDNQLKMYSEKIKELREKKFMLEKNITLHAANNNMLNASITTSNEKLKFVNTKIASPLSFKYLEKSLGEIIKNKDQLDRIILYIKNNRDIRVIQEIKRFSNN</sequence>
<evidence type="ECO:0000313" key="2">
    <source>
        <dbReference type="EMBL" id="QHT16164.1"/>
    </source>
</evidence>
<dbReference type="AlphaFoldDB" id="A0A6C0DIS2"/>
<proteinExistence type="predicted"/>
<dbReference type="EMBL" id="MN739616">
    <property type="protein sequence ID" value="QHT16164.1"/>
    <property type="molecule type" value="Genomic_DNA"/>
</dbReference>
<evidence type="ECO:0000256" key="1">
    <source>
        <dbReference type="SAM" id="Coils"/>
    </source>
</evidence>
<name>A0A6C0DIS2_9ZZZZ</name>
<organism evidence="2">
    <name type="scientific">viral metagenome</name>
    <dbReference type="NCBI Taxonomy" id="1070528"/>
    <lineage>
        <taxon>unclassified sequences</taxon>
        <taxon>metagenomes</taxon>
        <taxon>organismal metagenomes</taxon>
    </lineage>
</organism>